<dbReference type="AlphaFoldDB" id="A0A1B1Z990"/>
<dbReference type="RefSeq" id="WP_066293594.1">
    <property type="nucleotide sequence ID" value="NZ_CP016761.1"/>
</dbReference>
<dbReference type="STRING" id="255247.ABE41_018505"/>
<dbReference type="Pfam" id="PF11148">
    <property type="entry name" value="DUF2922"/>
    <property type="match status" value="1"/>
</dbReference>
<accession>A0A1B1Z990</accession>
<evidence type="ECO:0000313" key="2">
    <source>
        <dbReference type="Proteomes" id="UP000077412"/>
    </source>
</evidence>
<dbReference type="Proteomes" id="UP000077412">
    <property type="component" value="Chromosome"/>
</dbReference>
<keyword evidence="2" id="KW-1185">Reference proteome</keyword>
<dbReference type="KEGG" id="far:ABE41_018505"/>
<organism evidence="1 2">
    <name type="scientific">Fictibacillus arsenicus</name>
    <dbReference type="NCBI Taxonomy" id="255247"/>
    <lineage>
        <taxon>Bacteria</taxon>
        <taxon>Bacillati</taxon>
        <taxon>Bacillota</taxon>
        <taxon>Bacilli</taxon>
        <taxon>Bacillales</taxon>
        <taxon>Fictibacillaceae</taxon>
        <taxon>Fictibacillus</taxon>
    </lineage>
</organism>
<evidence type="ECO:0000313" key="1">
    <source>
        <dbReference type="EMBL" id="ANX14008.1"/>
    </source>
</evidence>
<protein>
    <recommendedName>
        <fullName evidence="3">DUF2922 domain-containing protein</fullName>
    </recommendedName>
</protein>
<reference evidence="1 2" key="1">
    <citation type="submission" date="2016-08" db="EMBL/GenBank/DDBJ databases">
        <title>Complete genome sequence of Fictibacillus arsenicus G25-54, a strain with toxicity to nematodes and a potential arsenic-resistance activity.</title>
        <authorList>
            <person name="Zheng Z."/>
        </authorList>
    </citation>
    <scope>NUCLEOTIDE SEQUENCE [LARGE SCALE GENOMIC DNA]</scope>
    <source>
        <strain evidence="1 2">G25-54</strain>
    </source>
</reference>
<dbReference type="OrthoDB" id="2454247at2"/>
<dbReference type="EMBL" id="CP016761">
    <property type="protein sequence ID" value="ANX14008.1"/>
    <property type="molecule type" value="Genomic_DNA"/>
</dbReference>
<name>A0A1B1Z990_9BACL</name>
<sequence length="72" mass="7705">MAKVLELQFLNQENKTVTVRLDAPIEPVDPAAVNAAMDTVIAQNIFTSSGGSYTSKKGARIVDREVSDIVLG</sequence>
<proteinExistence type="predicted"/>
<dbReference type="InterPro" id="IPR021321">
    <property type="entry name" value="DUF2922"/>
</dbReference>
<evidence type="ECO:0008006" key="3">
    <source>
        <dbReference type="Google" id="ProtNLM"/>
    </source>
</evidence>
<gene>
    <name evidence="1" type="ORF">ABE41_018505</name>
</gene>